<gene>
    <name evidence="5" type="ORF">LSAT_V11C200072580</name>
</gene>
<evidence type="ECO:0000256" key="1">
    <source>
        <dbReference type="ARBA" id="ARBA00005234"/>
    </source>
</evidence>
<dbReference type="Proteomes" id="UP000235145">
    <property type="component" value="Unassembled WGS sequence"/>
</dbReference>
<evidence type="ECO:0000313" key="5">
    <source>
        <dbReference type="EMBL" id="KAJ0223634.1"/>
    </source>
</evidence>
<dbReference type="SUPFAM" id="SSF54001">
    <property type="entry name" value="Cysteine proteinases"/>
    <property type="match status" value="2"/>
</dbReference>
<dbReference type="EMBL" id="NBSK02000002">
    <property type="protein sequence ID" value="KAJ0223634.1"/>
    <property type="molecule type" value="Genomic_DNA"/>
</dbReference>
<dbReference type="PANTHER" id="PTHR47764">
    <property type="entry name" value="UBIQUITIN-LIKE-SPECIFIC PROTEASE 2B-RELATED"/>
    <property type="match status" value="1"/>
</dbReference>
<proteinExistence type="inferred from homology"/>
<accession>A0A9R1WGY6</accession>
<keyword evidence="3" id="KW-0378">Hydrolase</keyword>
<name>A0A9R1WGY6_LACSA</name>
<reference evidence="5 6" key="1">
    <citation type="journal article" date="2017" name="Nat. Commun.">
        <title>Genome assembly with in vitro proximity ligation data and whole-genome triplication in lettuce.</title>
        <authorList>
            <person name="Reyes-Chin-Wo S."/>
            <person name="Wang Z."/>
            <person name="Yang X."/>
            <person name="Kozik A."/>
            <person name="Arikit S."/>
            <person name="Song C."/>
            <person name="Xia L."/>
            <person name="Froenicke L."/>
            <person name="Lavelle D.O."/>
            <person name="Truco M.J."/>
            <person name="Xia R."/>
            <person name="Zhu S."/>
            <person name="Xu C."/>
            <person name="Xu H."/>
            <person name="Xu X."/>
            <person name="Cox K."/>
            <person name="Korf I."/>
            <person name="Meyers B.C."/>
            <person name="Michelmore R.W."/>
        </authorList>
    </citation>
    <scope>NUCLEOTIDE SEQUENCE [LARGE SCALE GENOMIC DNA]</scope>
    <source>
        <strain evidence="6">cv. Salinas</strain>
        <tissue evidence="5">Seedlings</tissue>
    </source>
</reference>
<dbReference type="PANTHER" id="PTHR47764:SF2">
    <property type="entry name" value="UBIQUITIN-LIKE PROTEASE FAMILY PROFILE DOMAIN-CONTAINING PROTEIN"/>
    <property type="match status" value="1"/>
</dbReference>
<sequence>MMDTKDLAVIFYPDHMVYVGCLGFSSYQISLVEMAMVTIHVLTEDTVQPENVECTSGAELKFAIMGTNWFGKQEAITTLNVAYKTLWSRTLFLDKSKHLLQSIFPTLTSLLKKLYIQKGILMLFPLVRDVDLLLPDTFVNDTIIDFYVKYLKNKIRPEERQRFHFFNSFFFRKLAEPEKEPLDALEGKTAFQRVRKWTRKVNLFEKDFVFIPINYNYHWSLIVMCHLGEFAKYKDEEDVIELIKVPCVLHMDPIRGSHTGLKGLMQSYHSSRIHSTVLNADWFPPADASLKRVVIQRLVYDLLQQPYDEAEAFYKVFSQPFEEVIYPKEDVDAVSISKRDVDLLLPDTFVNDTIIDFYVKYLKNKISKMKPLDLNLAALSAKCSKDLELNLAKSLLSEMGQCTTAYPYNQLFGALVLKNYERKDATLFSWNLMYKVD</sequence>
<evidence type="ECO:0000259" key="4">
    <source>
        <dbReference type="PROSITE" id="PS50600"/>
    </source>
</evidence>
<dbReference type="AlphaFoldDB" id="A0A9R1WGY6"/>
<dbReference type="InterPro" id="IPR003653">
    <property type="entry name" value="Peptidase_C48_C"/>
</dbReference>
<organism evidence="5 6">
    <name type="scientific">Lactuca sativa</name>
    <name type="common">Garden lettuce</name>
    <dbReference type="NCBI Taxonomy" id="4236"/>
    <lineage>
        <taxon>Eukaryota</taxon>
        <taxon>Viridiplantae</taxon>
        <taxon>Streptophyta</taxon>
        <taxon>Embryophyta</taxon>
        <taxon>Tracheophyta</taxon>
        <taxon>Spermatophyta</taxon>
        <taxon>Magnoliopsida</taxon>
        <taxon>eudicotyledons</taxon>
        <taxon>Gunneridae</taxon>
        <taxon>Pentapetalae</taxon>
        <taxon>asterids</taxon>
        <taxon>campanulids</taxon>
        <taxon>Asterales</taxon>
        <taxon>Asteraceae</taxon>
        <taxon>Cichorioideae</taxon>
        <taxon>Cichorieae</taxon>
        <taxon>Lactucinae</taxon>
        <taxon>Lactuca</taxon>
    </lineage>
</organism>
<keyword evidence="2" id="KW-0645">Protease</keyword>
<dbReference type="PROSITE" id="PS50600">
    <property type="entry name" value="ULP_PROTEASE"/>
    <property type="match status" value="1"/>
</dbReference>
<keyword evidence="6" id="KW-1185">Reference proteome</keyword>
<comment type="caution">
    <text evidence="5">The sequence shown here is derived from an EMBL/GenBank/DDBJ whole genome shotgun (WGS) entry which is preliminary data.</text>
</comment>
<dbReference type="InterPro" id="IPR038765">
    <property type="entry name" value="Papain-like_cys_pep_sf"/>
</dbReference>
<feature type="domain" description="Ubiquitin-like protease family profile" evidence="4">
    <location>
        <begin position="123"/>
        <end position="437"/>
    </location>
</feature>
<dbReference type="GO" id="GO:0006508">
    <property type="term" value="P:proteolysis"/>
    <property type="evidence" value="ECO:0007669"/>
    <property type="project" value="UniProtKB-KW"/>
</dbReference>
<dbReference type="Pfam" id="PF25352">
    <property type="entry name" value="PH_ULP"/>
    <property type="match status" value="1"/>
</dbReference>
<dbReference type="Pfam" id="PF02902">
    <property type="entry name" value="Peptidase_C48"/>
    <property type="match status" value="1"/>
</dbReference>
<dbReference type="InterPro" id="IPR057375">
    <property type="entry name" value="ULP2A/B_PH"/>
</dbReference>
<dbReference type="Gene3D" id="3.40.395.10">
    <property type="entry name" value="Adenoviral Proteinase, Chain A"/>
    <property type="match status" value="2"/>
</dbReference>
<evidence type="ECO:0000256" key="3">
    <source>
        <dbReference type="ARBA" id="ARBA00022801"/>
    </source>
</evidence>
<dbReference type="GO" id="GO:0070139">
    <property type="term" value="F:SUMO-specific endopeptidase activity"/>
    <property type="evidence" value="ECO:0000318"/>
    <property type="project" value="GO_Central"/>
</dbReference>
<protein>
    <recommendedName>
        <fullName evidence="4">Ubiquitin-like protease family profile domain-containing protein</fullName>
    </recommendedName>
</protein>
<dbReference type="GO" id="GO:0005634">
    <property type="term" value="C:nucleus"/>
    <property type="evidence" value="ECO:0000318"/>
    <property type="project" value="GO_Central"/>
</dbReference>
<comment type="similarity">
    <text evidence="1">Belongs to the peptidase C48 family.</text>
</comment>
<evidence type="ECO:0000313" key="6">
    <source>
        <dbReference type="Proteomes" id="UP000235145"/>
    </source>
</evidence>
<evidence type="ECO:0000256" key="2">
    <source>
        <dbReference type="ARBA" id="ARBA00022670"/>
    </source>
</evidence>